<proteinExistence type="predicted"/>
<evidence type="ECO:0000313" key="2">
    <source>
        <dbReference type="Proteomes" id="UP000028073"/>
    </source>
</evidence>
<name>A0A081NKQ2_9GAMM</name>
<organism evidence="1 2">
    <name type="scientific">Endozoicomonas numazuensis</name>
    <dbReference type="NCBI Taxonomy" id="1137799"/>
    <lineage>
        <taxon>Bacteria</taxon>
        <taxon>Pseudomonadati</taxon>
        <taxon>Pseudomonadota</taxon>
        <taxon>Gammaproteobacteria</taxon>
        <taxon>Oceanospirillales</taxon>
        <taxon>Endozoicomonadaceae</taxon>
        <taxon>Endozoicomonas</taxon>
    </lineage>
</organism>
<sequence length="96" mass="11549">MTSIIIIFKIDALLVSHNLSESIWFVNWKVMSTAGRNFYSVSWSNHVEIKIVRTRNKPISIFKRNREKKDRTRQDSNELLFFKKHPTAHLISKYWR</sequence>
<evidence type="ECO:0000313" key="1">
    <source>
        <dbReference type="EMBL" id="KEQ19025.1"/>
    </source>
</evidence>
<accession>A0A081NKQ2</accession>
<dbReference type="Proteomes" id="UP000028073">
    <property type="component" value="Unassembled WGS sequence"/>
</dbReference>
<protein>
    <submittedName>
        <fullName evidence="1">Uncharacterized protein</fullName>
    </submittedName>
</protein>
<comment type="caution">
    <text evidence="1">The sequence shown here is derived from an EMBL/GenBank/DDBJ whole genome shotgun (WGS) entry which is preliminary data.</text>
</comment>
<dbReference type="AlphaFoldDB" id="A0A081NKQ2"/>
<keyword evidence="2" id="KW-1185">Reference proteome</keyword>
<gene>
    <name evidence="1" type="ORF">GZ78_03050</name>
</gene>
<dbReference type="EMBL" id="JOKH01000001">
    <property type="protein sequence ID" value="KEQ19025.1"/>
    <property type="molecule type" value="Genomic_DNA"/>
</dbReference>
<reference evidence="1 2" key="1">
    <citation type="submission" date="2014-06" db="EMBL/GenBank/DDBJ databases">
        <title>Whole Genome Sequences of Three Symbiotic Endozoicomonas Bacteria.</title>
        <authorList>
            <person name="Neave M.J."/>
            <person name="Apprill A."/>
            <person name="Voolstra C.R."/>
        </authorList>
    </citation>
    <scope>NUCLEOTIDE SEQUENCE [LARGE SCALE GENOMIC DNA]</scope>
    <source>
        <strain evidence="1 2">DSM 25634</strain>
    </source>
</reference>